<reference evidence="3" key="2">
    <citation type="journal article" date="2018" name="Plant J.">
        <title>The Sorghum bicolor reference genome: improved assembly, gene annotations, a transcriptome atlas, and signatures of genome organization.</title>
        <authorList>
            <person name="McCormick R.F."/>
            <person name="Truong S.K."/>
            <person name="Sreedasyam A."/>
            <person name="Jenkins J."/>
            <person name="Shu S."/>
            <person name="Sims D."/>
            <person name="Kennedy M."/>
            <person name="Amirebrahimi M."/>
            <person name="Weers B.D."/>
            <person name="McKinley B."/>
            <person name="Mattison A."/>
            <person name="Morishige D.T."/>
            <person name="Grimwood J."/>
            <person name="Schmutz J."/>
            <person name="Mullet J.E."/>
        </authorList>
    </citation>
    <scope>NUCLEOTIDE SEQUENCE [LARGE SCALE GENOMIC DNA]</scope>
    <source>
        <strain evidence="3">cv. BTx623</strain>
    </source>
</reference>
<proteinExistence type="predicted"/>
<dbReference type="Gramene" id="OQU80405">
    <property type="protein sequence ID" value="OQU80405"/>
    <property type="gene ID" value="SORBI_3007G122866"/>
</dbReference>
<organism evidence="2 3">
    <name type="scientific">Sorghum bicolor</name>
    <name type="common">Sorghum</name>
    <name type="synonym">Sorghum vulgare</name>
    <dbReference type="NCBI Taxonomy" id="4558"/>
    <lineage>
        <taxon>Eukaryota</taxon>
        <taxon>Viridiplantae</taxon>
        <taxon>Streptophyta</taxon>
        <taxon>Embryophyta</taxon>
        <taxon>Tracheophyta</taxon>
        <taxon>Spermatophyta</taxon>
        <taxon>Magnoliopsida</taxon>
        <taxon>Liliopsida</taxon>
        <taxon>Poales</taxon>
        <taxon>Poaceae</taxon>
        <taxon>PACMAD clade</taxon>
        <taxon>Panicoideae</taxon>
        <taxon>Andropogonodae</taxon>
        <taxon>Andropogoneae</taxon>
        <taxon>Sorghinae</taxon>
        <taxon>Sorghum</taxon>
    </lineage>
</organism>
<name>A0A1Z5RAE0_SORBI</name>
<feature type="chain" id="PRO_5012780560" description="Secreted protein" evidence="1">
    <location>
        <begin position="18"/>
        <end position="66"/>
    </location>
</feature>
<feature type="signal peptide" evidence="1">
    <location>
        <begin position="1"/>
        <end position="17"/>
    </location>
</feature>
<evidence type="ECO:0008006" key="4">
    <source>
        <dbReference type="Google" id="ProtNLM"/>
    </source>
</evidence>
<dbReference type="AlphaFoldDB" id="A0A1Z5RAE0"/>
<evidence type="ECO:0000313" key="2">
    <source>
        <dbReference type="EMBL" id="OQU80405.1"/>
    </source>
</evidence>
<protein>
    <recommendedName>
        <fullName evidence="4">Secreted protein</fullName>
    </recommendedName>
</protein>
<evidence type="ECO:0000256" key="1">
    <source>
        <dbReference type="SAM" id="SignalP"/>
    </source>
</evidence>
<evidence type="ECO:0000313" key="3">
    <source>
        <dbReference type="Proteomes" id="UP000000768"/>
    </source>
</evidence>
<accession>A0A1Z5RAE0</accession>
<dbReference type="InParanoid" id="A0A1Z5RAE0"/>
<reference evidence="2 3" key="1">
    <citation type="journal article" date="2009" name="Nature">
        <title>The Sorghum bicolor genome and the diversification of grasses.</title>
        <authorList>
            <person name="Paterson A.H."/>
            <person name="Bowers J.E."/>
            <person name="Bruggmann R."/>
            <person name="Dubchak I."/>
            <person name="Grimwood J."/>
            <person name="Gundlach H."/>
            <person name="Haberer G."/>
            <person name="Hellsten U."/>
            <person name="Mitros T."/>
            <person name="Poliakov A."/>
            <person name="Schmutz J."/>
            <person name="Spannagl M."/>
            <person name="Tang H."/>
            <person name="Wang X."/>
            <person name="Wicker T."/>
            <person name="Bharti A.K."/>
            <person name="Chapman J."/>
            <person name="Feltus F.A."/>
            <person name="Gowik U."/>
            <person name="Grigoriev I.V."/>
            <person name="Lyons E."/>
            <person name="Maher C.A."/>
            <person name="Martis M."/>
            <person name="Narechania A."/>
            <person name="Otillar R.P."/>
            <person name="Penning B.W."/>
            <person name="Salamov A.A."/>
            <person name="Wang Y."/>
            <person name="Zhang L."/>
            <person name="Carpita N.C."/>
            <person name="Freeling M."/>
            <person name="Gingle A.R."/>
            <person name="Hash C.T."/>
            <person name="Keller B."/>
            <person name="Klein P."/>
            <person name="Kresovich S."/>
            <person name="McCann M.C."/>
            <person name="Ming R."/>
            <person name="Peterson D.G."/>
            <person name="Mehboob-ur-Rahman"/>
            <person name="Ware D."/>
            <person name="Westhoff P."/>
            <person name="Mayer K.F."/>
            <person name="Messing J."/>
            <person name="Rokhsar D.S."/>
        </authorList>
    </citation>
    <scope>NUCLEOTIDE SEQUENCE [LARGE SCALE GENOMIC DNA]</scope>
    <source>
        <strain evidence="3">cv. BTx623</strain>
    </source>
</reference>
<keyword evidence="1" id="KW-0732">Signal</keyword>
<sequence>MALDVACFLFLNVLVAAIAVTSRSRAQHQQGGRAASTTRRQLCRSASSMVLDRLRSFAKHRSVEFC</sequence>
<dbReference type="EMBL" id="CM000766">
    <property type="protein sequence ID" value="OQU80405.1"/>
    <property type="molecule type" value="Genomic_DNA"/>
</dbReference>
<gene>
    <name evidence="2" type="ORF">SORBI_3007G122866</name>
</gene>
<dbReference type="Proteomes" id="UP000000768">
    <property type="component" value="Chromosome 7"/>
</dbReference>
<keyword evidence="3" id="KW-1185">Reference proteome</keyword>